<evidence type="ECO:0000256" key="4">
    <source>
        <dbReference type="ARBA" id="ARBA00022759"/>
    </source>
</evidence>
<evidence type="ECO:0000256" key="2">
    <source>
        <dbReference type="ARBA" id="ARBA00022695"/>
    </source>
</evidence>
<dbReference type="InterPro" id="IPR043128">
    <property type="entry name" value="Rev_trsase/Diguanyl_cyclase"/>
</dbReference>
<evidence type="ECO:0000313" key="8">
    <source>
        <dbReference type="EMBL" id="JAS38998.1"/>
    </source>
</evidence>
<dbReference type="Gene3D" id="3.30.70.270">
    <property type="match status" value="1"/>
</dbReference>
<dbReference type="SUPFAM" id="SSF53098">
    <property type="entry name" value="Ribonuclease H-like"/>
    <property type="match status" value="1"/>
</dbReference>
<evidence type="ECO:0000256" key="1">
    <source>
        <dbReference type="ARBA" id="ARBA00012493"/>
    </source>
</evidence>
<keyword evidence="2" id="KW-0808">Transferase</keyword>
<dbReference type="EMBL" id="GECZ01030771">
    <property type="protein sequence ID" value="JAS38998.1"/>
    <property type="molecule type" value="Transcribed_RNA"/>
</dbReference>
<dbReference type="InterPro" id="IPR036397">
    <property type="entry name" value="RNaseH_sf"/>
</dbReference>
<organism evidence="9">
    <name type="scientific">Cuerna arida</name>
    <dbReference type="NCBI Taxonomy" id="1464854"/>
    <lineage>
        <taxon>Eukaryota</taxon>
        <taxon>Metazoa</taxon>
        <taxon>Ecdysozoa</taxon>
        <taxon>Arthropoda</taxon>
        <taxon>Hexapoda</taxon>
        <taxon>Insecta</taxon>
        <taxon>Pterygota</taxon>
        <taxon>Neoptera</taxon>
        <taxon>Paraneoptera</taxon>
        <taxon>Hemiptera</taxon>
        <taxon>Auchenorrhyncha</taxon>
        <taxon>Membracoidea</taxon>
        <taxon>Cicadellidae</taxon>
        <taxon>Cicadellinae</taxon>
        <taxon>Proconiini</taxon>
        <taxon>Cuerna</taxon>
    </lineage>
</organism>
<dbReference type="Gene3D" id="1.10.340.70">
    <property type="match status" value="1"/>
</dbReference>
<dbReference type="GO" id="GO:0015074">
    <property type="term" value="P:DNA integration"/>
    <property type="evidence" value="ECO:0007669"/>
    <property type="project" value="InterPro"/>
</dbReference>
<name>A0A1B6F912_9HEMI</name>
<dbReference type="PROSITE" id="PS50994">
    <property type="entry name" value="INTEGRASE"/>
    <property type="match status" value="1"/>
</dbReference>
<dbReference type="InterPro" id="IPR050951">
    <property type="entry name" value="Retrovirus_Pol_polyprotein"/>
</dbReference>
<keyword evidence="5" id="KW-0695">RNA-directed DNA polymerase</keyword>
<dbReference type="Pfam" id="PF17921">
    <property type="entry name" value="Integrase_H2C2"/>
    <property type="match status" value="1"/>
</dbReference>
<reference evidence="9" key="1">
    <citation type="submission" date="2015-11" db="EMBL/GenBank/DDBJ databases">
        <title>De novo transcriptome assembly of four potential Pierce s Disease insect vectors from Arizona vineyards.</title>
        <authorList>
            <person name="Tassone E.E."/>
        </authorList>
    </citation>
    <scope>NUCLEOTIDE SEQUENCE</scope>
</reference>
<dbReference type="GO" id="GO:0042575">
    <property type="term" value="C:DNA polymerase complex"/>
    <property type="evidence" value="ECO:0007669"/>
    <property type="project" value="UniProtKB-ARBA"/>
</dbReference>
<keyword evidence="3" id="KW-0540">Nuclease</keyword>
<evidence type="ECO:0000256" key="5">
    <source>
        <dbReference type="ARBA" id="ARBA00022918"/>
    </source>
</evidence>
<dbReference type="EMBL" id="GECZ01023083">
    <property type="protein sequence ID" value="JAS46686.1"/>
    <property type="molecule type" value="Transcribed_RNA"/>
</dbReference>
<dbReference type="PANTHER" id="PTHR37984:SF5">
    <property type="entry name" value="PROTEIN NYNRIN-LIKE"/>
    <property type="match status" value="1"/>
</dbReference>
<accession>A0A1B6F912</accession>
<dbReference type="GO" id="GO:0003676">
    <property type="term" value="F:nucleic acid binding"/>
    <property type="evidence" value="ECO:0007669"/>
    <property type="project" value="InterPro"/>
</dbReference>
<dbReference type="InterPro" id="IPR012337">
    <property type="entry name" value="RNaseH-like_sf"/>
</dbReference>
<sequence length="649" mass="75150">ENQLKIDPDRTVNIQQSRRPKNKKDIARFIGMTSYFSKFIMNYAEIAAPLNAMRKKCAVFRWTEECEQAFQTLKNSITNPPVLVIPDFNKEFTLQCDASDKALGACLLQEDADGNLKPVSYYSRKFTETEEKLSTYHKEALAVVCSINKFREFLEVRKFNLVTDNSALSWVLSNHNKLGKLGRWVETILSLPFTVKHIKGQENVTADYLSRLFNDSDEVEGDILQKISENGHGDSSVNSDKIVECKVNNVYNFYPFLPKDLEAEQSKDAYVVNQKGQLRDKESESGFWLHKNILFYTSTRSKTPKIVLPESMFVAVFDYYHCGPGGGHFGVNKTLKRISSVFYHPELNNFIKLKIKKCTVCLSSKPSNWRDRGELHSNISTRPLQKIYLDVYGPLPKSSSQNEYVLIMVDDFTKYNWIVPLRKISSGNVMKVLEDNIFKMFGLPECIVSDNATYFTSEEFRSKLFQWGVKLITTIPYNPQGNKSERYLRNLNSILTCLYSDKKRAWDSDLCRIQQAINFCVNDSTGHSAYSLMFNFIPNSELDLKWNIRELFENSVKKNNCEKYAEALDNLNKQCVKNSKLRPYSRNHKRFKLNEEVFCRIPGHQNKLDRKYDGPYKIVIIISENSYIVQHTKDLRVIKRVHLQDLRPA</sequence>
<feature type="non-terminal residue" evidence="9">
    <location>
        <position position="1"/>
    </location>
</feature>
<dbReference type="AlphaFoldDB" id="A0A1B6F912"/>
<keyword evidence="6" id="KW-0511">Multifunctional enzyme</keyword>
<dbReference type="FunFam" id="3.10.20.370:FF:000001">
    <property type="entry name" value="Retrovirus-related Pol polyprotein from transposon 17.6-like protein"/>
    <property type="match status" value="1"/>
</dbReference>
<dbReference type="CDD" id="cd09274">
    <property type="entry name" value="RNase_HI_RT_Ty3"/>
    <property type="match status" value="1"/>
</dbReference>
<dbReference type="InterPro" id="IPR043502">
    <property type="entry name" value="DNA/RNA_pol_sf"/>
</dbReference>
<dbReference type="GO" id="GO:0003964">
    <property type="term" value="F:RNA-directed DNA polymerase activity"/>
    <property type="evidence" value="ECO:0007669"/>
    <property type="project" value="UniProtKB-KW"/>
</dbReference>
<dbReference type="Pfam" id="PF17919">
    <property type="entry name" value="RT_RNaseH_2"/>
    <property type="match status" value="1"/>
</dbReference>
<dbReference type="InterPro" id="IPR041588">
    <property type="entry name" value="Integrase_H2C2"/>
</dbReference>
<keyword evidence="4" id="KW-0255">Endonuclease</keyword>
<dbReference type="PANTHER" id="PTHR37984">
    <property type="entry name" value="PROTEIN CBG26694"/>
    <property type="match status" value="1"/>
</dbReference>
<dbReference type="InterPro" id="IPR001584">
    <property type="entry name" value="Integrase_cat-core"/>
</dbReference>
<feature type="domain" description="Integrase catalytic" evidence="7">
    <location>
        <begin position="379"/>
        <end position="482"/>
    </location>
</feature>
<gene>
    <name evidence="9" type="ORF">g.43556</name>
    <name evidence="8" type="ORF">g.43559</name>
</gene>
<dbReference type="GO" id="GO:0004519">
    <property type="term" value="F:endonuclease activity"/>
    <property type="evidence" value="ECO:0007669"/>
    <property type="project" value="UniProtKB-KW"/>
</dbReference>
<dbReference type="Pfam" id="PF00665">
    <property type="entry name" value="rve"/>
    <property type="match status" value="1"/>
</dbReference>
<dbReference type="InterPro" id="IPR041577">
    <property type="entry name" value="RT_RNaseH_2"/>
</dbReference>
<keyword evidence="2" id="KW-0548">Nucleotidyltransferase</keyword>
<keyword evidence="4" id="KW-0378">Hydrolase</keyword>
<evidence type="ECO:0000259" key="7">
    <source>
        <dbReference type="PROSITE" id="PS50994"/>
    </source>
</evidence>
<dbReference type="Gene3D" id="3.30.420.10">
    <property type="entry name" value="Ribonuclease H-like superfamily/Ribonuclease H"/>
    <property type="match status" value="1"/>
</dbReference>
<dbReference type="SUPFAM" id="SSF56672">
    <property type="entry name" value="DNA/RNA polymerases"/>
    <property type="match status" value="1"/>
</dbReference>
<protein>
    <recommendedName>
        <fullName evidence="1">RNA-directed DNA polymerase</fullName>
        <ecNumber evidence="1">2.7.7.49</ecNumber>
    </recommendedName>
</protein>
<evidence type="ECO:0000313" key="9">
    <source>
        <dbReference type="EMBL" id="JAS46686.1"/>
    </source>
</evidence>
<evidence type="ECO:0000256" key="3">
    <source>
        <dbReference type="ARBA" id="ARBA00022722"/>
    </source>
</evidence>
<dbReference type="EC" id="2.7.7.49" evidence="1"/>
<evidence type="ECO:0000256" key="6">
    <source>
        <dbReference type="ARBA" id="ARBA00023268"/>
    </source>
</evidence>
<dbReference type="FunFam" id="3.30.70.270:FF:000026">
    <property type="entry name" value="Transposon Ty3-G Gag-Pol polyprotein"/>
    <property type="match status" value="1"/>
</dbReference>
<proteinExistence type="predicted"/>